<keyword evidence="4" id="KW-1185">Reference proteome</keyword>
<gene>
    <name evidence="3" type="ORF">KEM10_12495</name>
</gene>
<protein>
    <submittedName>
        <fullName evidence="3">Glycosyltransferase family 4 protein</fullName>
    </submittedName>
</protein>
<reference evidence="3 4" key="1">
    <citation type="journal article" date="2015" name="Int. J. Syst. Evol. Microbiol.">
        <title>Carboxylicivirga linearis sp. nov., isolated from a sea cucumber culture pond.</title>
        <authorList>
            <person name="Wang F.Q."/>
            <person name="Zhou Y.X."/>
            <person name="Lin X.Z."/>
            <person name="Chen G.J."/>
            <person name="Du Z.J."/>
        </authorList>
    </citation>
    <scope>NUCLEOTIDE SEQUENCE [LARGE SCALE GENOMIC DNA]</scope>
    <source>
        <strain evidence="3 4">FB218</strain>
    </source>
</reference>
<dbReference type="PANTHER" id="PTHR45947">
    <property type="entry name" value="SULFOQUINOVOSYL TRANSFERASE SQD2"/>
    <property type="match status" value="1"/>
</dbReference>
<comment type="caution">
    <text evidence="3">The sequence shown here is derived from an EMBL/GenBank/DDBJ whole genome shotgun (WGS) entry which is preliminary data.</text>
</comment>
<dbReference type="InterPro" id="IPR050194">
    <property type="entry name" value="Glycosyltransferase_grp1"/>
</dbReference>
<evidence type="ECO:0000259" key="1">
    <source>
        <dbReference type="Pfam" id="PF00534"/>
    </source>
</evidence>
<evidence type="ECO:0000259" key="2">
    <source>
        <dbReference type="Pfam" id="PF13439"/>
    </source>
</evidence>
<name>A0ABS5JWA4_9BACT</name>
<dbReference type="PANTHER" id="PTHR45947:SF3">
    <property type="entry name" value="SULFOQUINOVOSYL TRANSFERASE SQD2"/>
    <property type="match status" value="1"/>
</dbReference>
<dbReference type="InterPro" id="IPR028098">
    <property type="entry name" value="Glyco_trans_4-like_N"/>
</dbReference>
<feature type="domain" description="Glycosyltransferase subfamily 4-like N-terminal" evidence="2">
    <location>
        <begin position="19"/>
        <end position="177"/>
    </location>
</feature>
<organism evidence="3 4">
    <name type="scientific">Carboxylicivirga linearis</name>
    <dbReference type="NCBI Taxonomy" id="1628157"/>
    <lineage>
        <taxon>Bacteria</taxon>
        <taxon>Pseudomonadati</taxon>
        <taxon>Bacteroidota</taxon>
        <taxon>Bacteroidia</taxon>
        <taxon>Marinilabiliales</taxon>
        <taxon>Marinilabiliaceae</taxon>
        <taxon>Carboxylicivirga</taxon>
    </lineage>
</organism>
<sequence>MSKDLPHIAVLGLKGFPAIGGTSSVGENLVQQLNSDFRFTVYATSSHCSDKNPYTNVRMFIFRKFLPHKLNVFYYNLMGALHALLFCNYDLIHTHQIDTGFIVPILRLRYKVVSTHHGRTYNMSKWGRVMKYFFKCTELLMLKCANVSTFVAETERQVAASKFGKQFITINNGIDPKQKIDDIKTDDDYIMFAAGRIIPHKGCHIFLEALKFIEYKGKVLIAGDHHQLDDYRKQLEAYQKDLNITFLGMLRNKSELLGYVKNAKLFVFPSFYEAMSMMLLEVALVKTPLICSDIEENKAVFTNDEVTYFKVGDYQDLAIKIETFLTDSLPSNEKADNAYHKLMFNFQWSNIAKLYSDVYQALL</sequence>
<dbReference type="InterPro" id="IPR001296">
    <property type="entry name" value="Glyco_trans_1"/>
</dbReference>
<accession>A0ABS5JWA4</accession>
<feature type="domain" description="Glycosyl transferase family 1" evidence="1">
    <location>
        <begin position="184"/>
        <end position="335"/>
    </location>
</feature>
<dbReference type="EMBL" id="JAGUCO010000008">
    <property type="protein sequence ID" value="MBS2099103.1"/>
    <property type="molecule type" value="Genomic_DNA"/>
</dbReference>
<dbReference type="Gene3D" id="3.40.50.2000">
    <property type="entry name" value="Glycogen Phosphorylase B"/>
    <property type="match status" value="2"/>
</dbReference>
<dbReference type="RefSeq" id="WP_212216346.1">
    <property type="nucleotide sequence ID" value="NZ_JAGUCO010000008.1"/>
</dbReference>
<dbReference type="Pfam" id="PF00534">
    <property type="entry name" value="Glycos_transf_1"/>
    <property type="match status" value="1"/>
</dbReference>
<proteinExistence type="predicted"/>
<evidence type="ECO:0000313" key="4">
    <source>
        <dbReference type="Proteomes" id="UP000708576"/>
    </source>
</evidence>
<dbReference type="Pfam" id="PF13439">
    <property type="entry name" value="Glyco_transf_4"/>
    <property type="match status" value="1"/>
</dbReference>
<dbReference type="Proteomes" id="UP000708576">
    <property type="component" value="Unassembled WGS sequence"/>
</dbReference>
<evidence type="ECO:0000313" key="3">
    <source>
        <dbReference type="EMBL" id="MBS2099103.1"/>
    </source>
</evidence>
<dbReference type="SUPFAM" id="SSF53756">
    <property type="entry name" value="UDP-Glycosyltransferase/glycogen phosphorylase"/>
    <property type="match status" value="1"/>
</dbReference>
<dbReference type="CDD" id="cd03801">
    <property type="entry name" value="GT4_PimA-like"/>
    <property type="match status" value="1"/>
</dbReference>